<dbReference type="EMBL" id="AMZN01000026">
    <property type="protein sequence ID" value="ELR72169.1"/>
    <property type="molecule type" value="Genomic_DNA"/>
</dbReference>
<dbReference type="SUPFAM" id="SSF56935">
    <property type="entry name" value="Porins"/>
    <property type="match status" value="1"/>
</dbReference>
<name>L8JX14_9BACT</name>
<dbReference type="OrthoDB" id="1491239at2"/>
<organism evidence="1 2">
    <name type="scientific">Fulvivirga imtechensis AK7</name>
    <dbReference type="NCBI Taxonomy" id="1237149"/>
    <lineage>
        <taxon>Bacteria</taxon>
        <taxon>Pseudomonadati</taxon>
        <taxon>Bacteroidota</taxon>
        <taxon>Cytophagia</taxon>
        <taxon>Cytophagales</taxon>
        <taxon>Fulvivirgaceae</taxon>
        <taxon>Fulvivirga</taxon>
    </lineage>
</organism>
<protein>
    <submittedName>
        <fullName evidence="1">Putative outer membrane protein</fullName>
    </submittedName>
</protein>
<dbReference type="RefSeq" id="WP_009579162.1">
    <property type="nucleotide sequence ID" value="NZ_AMZN01000026.1"/>
</dbReference>
<gene>
    <name evidence="1" type="ORF">C900_01723</name>
</gene>
<dbReference type="STRING" id="1237149.C900_01723"/>
<dbReference type="AlphaFoldDB" id="L8JX14"/>
<comment type="caution">
    <text evidence="1">The sequence shown here is derived from an EMBL/GenBank/DDBJ whole genome shotgun (WGS) entry which is preliminary data.</text>
</comment>
<dbReference type="Proteomes" id="UP000011135">
    <property type="component" value="Unassembled WGS sequence"/>
</dbReference>
<keyword evidence="2" id="KW-1185">Reference proteome</keyword>
<dbReference type="Gene3D" id="2.40.160.60">
    <property type="entry name" value="Outer membrane protein transport protein (OMPP1/FadL/TodX)"/>
    <property type="match status" value="1"/>
</dbReference>
<sequence>MARGIGDIYDMGLVHNQGMGGIGISNGNFWYLNNLNPALLPYNSLTVFSAGFIGENRTVENAAASESNGGGNLNYLATAFPIKPGWWTTSIGLMPYSNVDYKFSYVDQVQGADTEARITEAGSGGFNQFYWSNGVAVNKYLYVGLKATYLFSSIETDFSNRLLDGNVATSFSPTKRERLNASDFLFTAGIALNKDSIFNNRIHLKVGLTYDFKSDINAKLFETWGLEVLDQRVFLDTLRDDSRGNITIPQAIGAGISLNNGLKWSAGIDVRMQQWTDYKDFDGNSDDFLGNSFKIALGGEFAPDPGSVSSYLKRVTYRMGFSYEETPYVINGKQVKDFGINFGWSLPVGRFSSLDMAFKYGRRGNVDDNLIAESYYKAYLGINFNDQWFIKRKYD</sequence>
<accession>L8JX14</accession>
<reference evidence="1 2" key="1">
    <citation type="submission" date="2012-12" db="EMBL/GenBank/DDBJ databases">
        <title>Genome assembly of Fulvivirga imtechensis AK7.</title>
        <authorList>
            <person name="Nupur N."/>
            <person name="Khatri I."/>
            <person name="Kumar R."/>
            <person name="Subramanian S."/>
            <person name="Pinnaka A."/>
        </authorList>
    </citation>
    <scope>NUCLEOTIDE SEQUENCE [LARGE SCALE GENOMIC DNA]</scope>
    <source>
        <strain evidence="1 2">AK7</strain>
    </source>
</reference>
<evidence type="ECO:0000313" key="2">
    <source>
        <dbReference type="Proteomes" id="UP000011135"/>
    </source>
</evidence>
<evidence type="ECO:0000313" key="1">
    <source>
        <dbReference type="EMBL" id="ELR72169.1"/>
    </source>
</evidence>
<dbReference type="eggNOG" id="COG2067">
    <property type="taxonomic scope" value="Bacteria"/>
</dbReference>
<proteinExistence type="predicted"/>